<dbReference type="InterPro" id="IPR013839">
    <property type="entry name" value="DNAligase_adenylation"/>
</dbReference>
<dbReference type="GO" id="GO:0046872">
    <property type="term" value="F:metal ion binding"/>
    <property type="evidence" value="ECO:0007669"/>
    <property type="project" value="UniProtKB-KW"/>
</dbReference>
<dbReference type="InterPro" id="IPR001357">
    <property type="entry name" value="BRCT_dom"/>
</dbReference>
<dbReference type="SUPFAM" id="SSF50249">
    <property type="entry name" value="Nucleic acid-binding proteins"/>
    <property type="match status" value="1"/>
</dbReference>
<comment type="similarity">
    <text evidence="14 15">Belongs to the NAD-dependent DNA ligase family. LigA subfamily.</text>
</comment>
<dbReference type="Gene3D" id="1.10.287.610">
    <property type="entry name" value="Helix hairpin bin"/>
    <property type="match status" value="1"/>
</dbReference>
<evidence type="ECO:0000256" key="16">
    <source>
        <dbReference type="RuleBase" id="RU000618"/>
    </source>
</evidence>
<evidence type="ECO:0000256" key="5">
    <source>
        <dbReference type="ARBA" id="ARBA00022705"/>
    </source>
</evidence>
<dbReference type="PANTHER" id="PTHR23389:SF9">
    <property type="entry name" value="DNA LIGASE"/>
    <property type="match status" value="1"/>
</dbReference>
<accession>A0A7T6Z9D1</accession>
<dbReference type="GO" id="GO:0005829">
    <property type="term" value="C:cytosol"/>
    <property type="evidence" value="ECO:0007669"/>
    <property type="project" value="TreeGrafter"/>
</dbReference>
<feature type="binding site" evidence="15">
    <location>
        <position position="425"/>
    </location>
    <ligand>
        <name>Zn(2+)</name>
        <dbReference type="ChEBI" id="CHEBI:29105"/>
    </ligand>
</feature>
<proteinExistence type="inferred from homology"/>
<dbReference type="Gene3D" id="3.30.470.30">
    <property type="entry name" value="DNA ligase/mRNA capping enzyme"/>
    <property type="match status" value="1"/>
</dbReference>
<feature type="binding site" evidence="15">
    <location>
        <position position="410"/>
    </location>
    <ligand>
        <name>Zn(2+)</name>
        <dbReference type="ChEBI" id="CHEBI:29105"/>
    </ligand>
</feature>
<dbReference type="InterPro" id="IPR013840">
    <property type="entry name" value="DNAligase_N"/>
</dbReference>
<evidence type="ECO:0000256" key="2">
    <source>
        <dbReference type="ARBA" id="ARBA00012722"/>
    </source>
</evidence>
<feature type="binding site" evidence="15">
    <location>
        <position position="289"/>
    </location>
    <ligand>
        <name>NAD(+)</name>
        <dbReference type="ChEBI" id="CHEBI:57540"/>
    </ligand>
</feature>
<dbReference type="SMART" id="SM00278">
    <property type="entry name" value="HhH1"/>
    <property type="match status" value="3"/>
</dbReference>
<dbReference type="EC" id="6.5.1.2" evidence="2 15"/>
<dbReference type="InterPro" id="IPR004150">
    <property type="entry name" value="NAD_DNA_ligase_OB"/>
</dbReference>
<name>A0A7T6Z9D1_9BACI</name>
<feature type="binding site" evidence="15">
    <location>
        <position position="430"/>
    </location>
    <ligand>
        <name>Zn(2+)</name>
        <dbReference type="ChEBI" id="CHEBI:29105"/>
    </ligand>
</feature>
<dbReference type="Gene3D" id="2.40.50.140">
    <property type="entry name" value="Nucleic acid-binding proteins"/>
    <property type="match status" value="1"/>
</dbReference>
<dbReference type="FunFam" id="2.40.50.140:FF:000012">
    <property type="entry name" value="DNA ligase"/>
    <property type="match status" value="1"/>
</dbReference>
<dbReference type="PANTHER" id="PTHR23389">
    <property type="entry name" value="CHROMOSOME TRANSMISSION FIDELITY FACTOR 18"/>
    <property type="match status" value="1"/>
</dbReference>
<comment type="cofactor">
    <cofactor evidence="15">
        <name>Mg(2+)</name>
        <dbReference type="ChEBI" id="CHEBI:18420"/>
    </cofactor>
    <cofactor evidence="15">
        <name>Mn(2+)</name>
        <dbReference type="ChEBI" id="CHEBI:29035"/>
    </cofactor>
</comment>
<dbReference type="AlphaFoldDB" id="A0A7T6Z9D1"/>
<dbReference type="InterPro" id="IPR018239">
    <property type="entry name" value="DNA_ligase_AS"/>
</dbReference>
<evidence type="ECO:0000256" key="14">
    <source>
        <dbReference type="ARBA" id="ARBA00060881"/>
    </source>
</evidence>
<dbReference type="FunFam" id="1.10.150.20:FF:000006">
    <property type="entry name" value="DNA ligase"/>
    <property type="match status" value="1"/>
</dbReference>
<dbReference type="HAMAP" id="MF_01588">
    <property type="entry name" value="DNA_ligase_A"/>
    <property type="match status" value="1"/>
</dbReference>
<evidence type="ECO:0000256" key="15">
    <source>
        <dbReference type="HAMAP-Rule" id="MF_01588"/>
    </source>
</evidence>
<feature type="domain" description="BRCT" evidence="17">
    <location>
        <begin position="589"/>
        <end position="665"/>
    </location>
</feature>
<dbReference type="Gene3D" id="3.40.50.10190">
    <property type="entry name" value="BRCT domain"/>
    <property type="match status" value="1"/>
</dbReference>
<dbReference type="InterPro" id="IPR003583">
    <property type="entry name" value="Hlx-hairpin-Hlx_DNA-bd_motif"/>
</dbReference>
<dbReference type="InterPro" id="IPR041663">
    <property type="entry name" value="DisA/LigA_HHH"/>
</dbReference>
<keyword evidence="12 15" id="KW-0464">Manganese</keyword>
<dbReference type="GO" id="GO:0006260">
    <property type="term" value="P:DNA replication"/>
    <property type="evidence" value="ECO:0007669"/>
    <property type="project" value="UniProtKB-KW"/>
</dbReference>
<evidence type="ECO:0000256" key="13">
    <source>
        <dbReference type="ARBA" id="ARBA00034005"/>
    </source>
</evidence>
<evidence type="ECO:0000256" key="11">
    <source>
        <dbReference type="ARBA" id="ARBA00023204"/>
    </source>
</evidence>
<reference evidence="18 19" key="1">
    <citation type="submission" date="2020-06" db="EMBL/GenBank/DDBJ databases">
        <title>Genomic analysis of Salicibibacter sp. NKC21-4.</title>
        <authorList>
            <person name="Oh Y.J."/>
        </authorList>
    </citation>
    <scope>NUCLEOTIDE SEQUENCE [LARGE SCALE GENOMIC DNA]</scope>
    <source>
        <strain evidence="18 19">NKC21-4</strain>
    </source>
</reference>
<keyword evidence="11 15" id="KW-0234">DNA repair</keyword>
<keyword evidence="9 15" id="KW-0460">Magnesium</keyword>
<dbReference type="RefSeq" id="WP_200088809.1">
    <property type="nucleotide sequence ID" value="NZ_CP054706.1"/>
</dbReference>
<evidence type="ECO:0000256" key="12">
    <source>
        <dbReference type="ARBA" id="ARBA00023211"/>
    </source>
</evidence>
<dbReference type="FunFam" id="1.10.150.20:FF:000007">
    <property type="entry name" value="DNA ligase"/>
    <property type="match status" value="1"/>
</dbReference>
<dbReference type="KEGG" id="scib:HUG20_05145"/>
<dbReference type="Gene3D" id="6.20.10.30">
    <property type="match status" value="1"/>
</dbReference>
<dbReference type="InterPro" id="IPR036420">
    <property type="entry name" value="BRCT_dom_sf"/>
</dbReference>
<evidence type="ECO:0000259" key="17">
    <source>
        <dbReference type="PROSITE" id="PS50172"/>
    </source>
</evidence>
<dbReference type="PROSITE" id="PS50172">
    <property type="entry name" value="BRCT"/>
    <property type="match status" value="1"/>
</dbReference>
<dbReference type="CDD" id="cd00114">
    <property type="entry name" value="LIGANc"/>
    <property type="match status" value="1"/>
</dbReference>
<comment type="function">
    <text evidence="1 15">DNA ligase that catalyzes the formation of phosphodiester linkages between 5'-phosphoryl and 3'-hydroxyl groups in double-stranded DNA using NAD as a coenzyme and as the energy source for the reaction. It is essential for DNA replication and repair of damaged DNA.</text>
</comment>
<feature type="binding site" evidence="15">
    <location>
        <position position="173"/>
    </location>
    <ligand>
        <name>NAD(+)</name>
        <dbReference type="ChEBI" id="CHEBI:57540"/>
    </ligand>
</feature>
<keyword evidence="4 15" id="KW-0436">Ligase</keyword>
<feature type="binding site" evidence="15">
    <location>
        <position position="116"/>
    </location>
    <ligand>
        <name>NAD(+)</name>
        <dbReference type="ChEBI" id="CHEBI:57540"/>
    </ligand>
</feature>
<feature type="binding site" evidence="15">
    <location>
        <begin position="35"/>
        <end position="39"/>
    </location>
    <ligand>
        <name>NAD(+)</name>
        <dbReference type="ChEBI" id="CHEBI:57540"/>
    </ligand>
</feature>
<dbReference type="GO" id="GO:0003677">
    <property type="term" value="F:DNA binding"/>
    <property type="evidence" value="ECO:0007669"/>
    <property type="project" value="InterPro"/>
</dbReference>
<dbReference type="NCBIfam" id="TIGR00575">
    <property type="entry name" value="dnlj"/>
    <property type="match status" value="1"/>
</dbReference>
<dbReference type="GO" id="GO:0006281">
    <property type="term" value="P:DNA repair"/>
    <property type="evidence" value="ECO:0007669"/>
    <property type="project" value="UniProtKB-KW"/>
</dbReference>
<dbReference type="Proteomes" id="UP000595349">
    <property type="component" value="Chromosome"/>
</dbReference>
<dbReference type="Pfam" id="PF12826">
    <property type="entry name" value="HHH_2"/>
    <property type="match status" value="1"/>
</dbReference>
<evidence type="ECO:0000256" key="10">
    <source>
        <dbReference type="ARBA" id="ARBA00023027"/>
    </source>
</evidence>
<gene>
    <name evidence="15 18" type="primary">ligA</name>
    <name evidence="18" type="ORF">HUG20_05145</name>
</gene>
<dbReference type="Pfam" id="PF01653">
    <property type="entry name" value="DNA_ligase_aden"/>
    <property type="match status" value="1"/>
</dbReference>
<feature type="binding site" evidence="15">
    <location>
        <position position="139"/>
    </location>
    <ligand>
        <name>NAD(+)</name>
        <dbReference type="ChEBI" id="CHEBI:57540"/>
    </ligand>
</feature>
<dbReference type="InterPro" id="IPR010994">
    <property type="entry name" value="RuvA_2-like"/>
</dbReference>
<evidence type="ECO:0000256" key="1">
    <source>
        <dbReference type="ARBA" id="ARBA00004067"/>
    </source>
</evidence>
<comment type="catalytic activity">
    <reaction evidence="13 15 16">
        <text>NAD(+) + (deoxyribonucleotide)n-3'-hydroxyl + 5'-phospho-(deoxyribonucleotide)m = (deoxyribonucleotide)n+m + AMP + beta-nicotinamide D-nucleotide.</text>
        <dbReference type="EC" id="6.5.1.2"/>
    </reaction>
</comment>
<feature type="binding site" evidence="15">
    <location>
        <position position="407"/>
    </location>
    <ligand>
        <name>Zn(2+)</name>
        <dbReference type="ChEBI" id="CHEBI:29105"/>
    </ligand>
</feature>
<feature type="active site" description="N6-AMP-lysine intermediate" evidence="15">
    <location>
        <position position="118"/>
    </location>
</feature>
<dbReference type="PIRSF" id="PIRSF001604">
    <property type="entry name" value="LigA"/>
    <property type="match status" value="1"/>
</dbReference>
<dbReference type="PROSITE" id="PS01056">
    <property type="entry name" value="DNA_LIGASE_N2"/>
    <property type="match status" value="1"/>
</dbReference>
<evidence type="ECO:0000313" key="18">
    <source>
        <dbReference type="EMBL" id="QQK79336.1"/>
    </source>
</evidence>
<dbReference type="EMBL" id="CP054706">
    <property type="protein sequence ID" value="QQK79336.1"/>
    <property type="molecule type" value="Genomic_DNA"/>
</dbReference>
<evidence type="ECO:0000256" key="7">
    <source>
        <dbReference type="ARBA" id="ARBA00022763"/>
    </source>
</evidence>
<dbReference type="PROSITE" id="PS01055">
    <property type="entry name" value="DNA_LIGASE_N1"/>
    <property type="match status" value="1"/>
</dbReference>
<dbReference type="FunFam" id="3.30.470.30:FF:000001">
    <property type="entry name" value="DNA ligase"/>
    <property type="match status" value="1"/>
</dbReference>
<protein>
    <recommendedName>
        <fullName evidence="3 15">DNA ligase</fullName>
        <ecNumber evidence="2 15">6.5.1.2</ecNumber>
    </recommendedName>
    <alternativeName>
        <fullName evidence="15">Polydeoxyribonucleotide synthase [NAD(+)]</fullName>
    </alternativeName>
</protein>
<dbReference type="SMART" id="SM00292">
    <property type="entry name" value="BRCT"/>
    <property type="match status" value="1"/>
</dbReference>
<keyword evidence="8 15" id="KW-0862">Zinc</keyword>
<feature type="binding site" evidence="15">
    <location>
        <position position="313"/>
    </location>
    <ligand>
        <name>NAD(+)</name>
        <dbReference type="ChEBI" id="CHEBI:57540"/>
    </ligand>
</feature>
<dbReference type="GO" id="GO:0003911">
    <property type="term" value="F:DNA ligase (NAD+) activity"/>
    <property type="evidence" value="ECO:0007669"/>
    <property type="project" value="UniProtKB-UniRule"/>
</dbReference>
<dbReference type="InterPro" id="IPR004149">
    <property type="entry name" value="Znf_DNAligase_C4"/>
</dbReference>
<dbReference type="SUPFAM" id="SSF47781">
    <property type="entry name" value="RuvA domain 2-like"/>
    <property type="match status" value="1"/>
</dbReference>
<keyword evidence="7 15" id="KW-0227">DNA damage</keyword>
<dbReference type="SUPFAM" id="SSF52113">
    <property type="entry name" value="BRCT domain"/>
    <property type="match status" value="1"/>
</dbReference>
<dbReference type="SUPFAM" id="SSF56091">
    <property type="entry name" value="DNA ligase/mRNA capping enzyme, catalytic domain"/>
    <property type="match status" value="1"/>
</dbReference>
<evidence type="ECO:0000313" key="19">
    <source>
        <dbReference type="Proteomes" id="UP000595349"/>
    </source>
</evidence>
<dbReference type="Pfam" id="PF03119">
    <property type="entry name" value="DNA_ligase_ZBD"/>
    <property type="match status" value="1"/>
</dbReference>
<evidence type="ECO:0000256" key="4">
    <source>
        <dbReference type="ARBA" id="ARBA00022598"/>
    </source>
</evidence>
<dbReference type="Gene3D" id="1.10.150.20">
    <property type="entry name" value="5' to 3' exonuclease, C-terminal subdomain"/>
    <property type="match status" value="2"/>
</dbReference>
<evidence type="ECO:0000256" key="3">
    <source>
        <dbReference type="ARBA" id="ARBA00013308"/>
    </source>
</evidence>
<dbReference type="SMART" id="SM00532">
    <property type="entry name" value="LIGANc"/>
    <property type="match status" value="1"/>
</dbReference>
<sequence length="665" mass="74416">MAIDQDTETRAAELRERLHRYNYHYHVLDDPIVPDANYDEDIRELIQLEAKSPALKRDDSPTMRVGGEVLSGFQKVRHERPMLSLGNAFNEQELWDFDRRVRQGLSAEDDVTYSCELKIDGLAVALTYEEGRLVRGATRGDGQIGEDITSNLKTVGSIPLHLNEAVSLEVRGEVFMPEHSFQRLNEAKGESGEALFANPRNAAAGSLRQLDPKIAAARNLDIFLYAIGDDRGAGLAFHHEAIAYMKKLGLKVNPENRHVGSMEEVIAYVQHWIEKRKDLRYEIDGIVIKVDSLRQQDELGFTAKNPRWATAYKFPAEEKMTTLTDIELSVGRTGVVTPTAHLAPVTVAGTTVQRASLHNEELIREKDIKIGDQVVIKKAGDIIPEVVRVVEEARTGEETDFLMPSSCPECGSELVHLEEEVALRCINPRCPAQIREGLIHFVSRNAMNIDGLGERVITQLFHHRLVADISDLYTLQYEELIKLERMADKSVNNLLAAIEASKDNSLERLLFGLGIRFIGVKAADTLARHYKTMEALQNTSSEDVQAVPEIGHKMAEAIEQYFLQPEVGDMLKRLKESGVNMTFKGSGGNESDKFQDQTFVLTGKLEHWTRNELKTIIEANGGKVTSSVSKNTDVLIAGEDAGSKRDKAEQLGVEIWDENRAREEI</sequence>
<keyword evidence="10 15" id="KW-0520">NAD</keyword>
<organism evidence="18 19">
    <name type="scientific">Salicibibacter cibi</name>
    <dbReference type="NCBI Taxonomy" id="2743001"/>
    <lineage>
        <taxon>Bacteria</taxon>
        <taxon>Bacillati</taxon>
        <taxon>Bacillota</taxon>
        <taxon>Bacilli</taxon>
        <taxon>Bacillales</taxon>
        <taxon>Bacillaceae</taxon>
        <taxon>Salicibibacter</taxon>
    </lineage>
</organism>
<evidence type="ECO:0000256" key="8">
    <source>
        <dbReference type="ARBA" id="ARBA00022833"/>
    </source>
</evidence>
<evidence type="ECO:0000256" key="9">
    <source>
        <dbReference type="ARBA" id="ARBA00022842"/>
    </source>
</evidence>
<keyword evidence="5 15" id="KW-0235">DNA replication</keyword>
<dbReference type="InterPro" id="IPR033136">
    <property type="entry name" value="DNA_ligase_CS"/>
</dbReference>
<dbReference type="InterPro" id="IPR012340">
    <property type="entry name" value="NA-bd_OB-fold"/>
</dbReference>
<feature type="binding site" evidence="15">
    <location>
        <begin position="84"/>
        <end position="85"/>
    </location>
    <ligand>
        <name>NAD(+)</name>
        <dbReference type="ChEBI" id="CHEBI:57540"/>
    </ligand>
</feature>
<dbReference type="Pfam" id="PF03120">
    <property type="entry name" value="OB_DNA_ligase"/>
    <property type="match status" value="1"/>
</dbReference>
<dbReference type="Pfam" id="PF00533">
    <property type="entry name" value="BRCT"/>
    <property type="match status" value="1"/>
</dbReference>
<dbReference type="CDD" id="cd17748">
    <property type="entry name" value="BRCT_DNA_ligase_like"/>
    <property type="match status" value="1"/>
</dbReference>
<evidence type="ECO:0000256" key="6">
    <source>
        <dbReference type="ARBA" id="ARBA00022723"/>
    </source>
</evidence>
<keyword evidence="6 15" id="KW-0479">Metal-binding</keyword>
<keyword evidence="19" id="KW-1185">Reference proteome</keyword>
<dbReference type="InterPro" id="IPR001679">
    <property type="entry name" value="DNA_ligase"/>
</dbReference>
<dbReference type="NCBIfam" id="NF005932">
    <property type="entry name" value="PRK07956.1"/>
    <property type="match status" value="1"/>
</dbReference>